<dbReference type="AlphaFoldDB" id="A0A392SR41"/>
<organism evidence="1 2">
    <name type="scientific">Trifolium medium</name>
    <dbReference type="NCBI Taxonomy" id="97028"/>
    <lineage>
        <taxon>Eukaryota</taxon>
        <taxon>Viridiplantae</taxon>
        <taxon>Streptophyta</taxon>
        <taxon>Embryophyta</taxon>
        <taxon>Tracheophyta</taxon>
        <taxon>Spermatophyta</taxon>
        <taxon>Magnoliopsida</taxon>
        <taxon>eudicotyledons</taxon>
        <taxon>Gunneridae</taxon>
        <taxon>Pentapetalae</taxon>
        <taxon>rosids</taxon>
        <taxon>fabids</taxon>
        <taxon>Fabales</taxon>
        <taxon>Fabaceae</taxon>
        <taxon>Papilionoideae</taxon>
        <taxon>50 kb inversion clade</taxon>
        <taxon>NPAAA clade</taxon>
        <taxon>Hologalegina</taxon>
        <taxon>IRL clade</taxon>
        <taxon>Trifolieae</taxon>
        <taxon>Trifolium</taxon>
    </lineage>
</organism>
<reference evidence="1 2" key="1">
    <citation type="journal article" date="2018" name="Front. Plant Sci.">
        <title>Red Clover (Trifolium pratense) and Zigzag Clover (T. medium) - A Picture of Genomic Similarities and Differences.</title>
        <authorList>
            <person name="Dluhosova J."/>
            <person name="Istvanek J."/>
            <person name="Nedelnik J."/>
            <person name="Repkova J."/>
        </authorList>
    </citation>
    <scope>NUCLEOTIDE SEQUENCE [LARGE SCALE GENOMIC DNA]</scope>
    <source>
        <strain evidence="2">cv. 10/8</strain>
        <tissue evidence="1">Leaf</tissue>
    </source>
</reference>
<accession>A0A392SR41</accession>
<protein>
    <submittedName>
        <fullName evidence="1">Uncharacterized protein</fullName>
    </submittedName>
</protein>
<name>A0A392SR41_9FABA</name>
<dbReference type="Proteomes" id="UP000265520">
    <property type="component" value="Unassembled WGS sequence"/>
</dbReference>
<evidence type="ECO:0000313" key="1">
    <source>
        <dbReference type="EMBL" id="MCI50316.1"/>
    </source>
</evidence>
<comment type="caution">
    <text evidence="1">The sequence shown here is derived from an EMBL/GenBank/DDBJ whole genome shotgun (WGS) entry which is preliminary data.</text>
</comment>
<proteinExistence type="predicted"/>
<evidence type="ECO:0000313" key="2">
    <source>
        <dbReference type="Proteomes" id="UP000265520"/>
    </source>
</evidence>
<keyword evidence="2" id="KW-1185">Reference proteome</keyword>
<sequence>MEGTSSSTTKVNRSHIPIDTLSKATTFMKNKTINIPYDDFELVMEQPVDFNALKANGFNVEKYFKVKNG</sequence>
<dbReference type="EMBL" id="LXQA010414611">
    <property type="protein sequence ID" value="MCI50316.1"/>
    <property type="molecule type" value="Genomic_DNA"/>
</dbReference>